<dbReference type="GO" id="GO:0004930">
    <property type="term" value="F:G protein-coupled receptor activity"/>
    <property type="evidence" value="ECO:0007669"/>
    <property type="project" value="UniProtKB-KW"/>
</dbReference>
<feature type="transmembrane region" description="Helical" evidence="6">
    <location>
        <begin position="140"/>
        <end position="160"/>
    </location>
</feature>
<protein>
    <recommendedName>
        <fullName evidence="7">G-protein coupled receptors family 1 profile domain-containing protein</fullName>
    </recommendedName>
</protein>
<feature type="transmembrane region" description="Helical" evidence="6">
    <location>
        <begin position="25"/>
        <end position="45"/>
    </location>
</feature>
<dbReference type="OMA" id="RDRTYRC"/>
<evidence type="ECO:0000256" key="4">
    <source>
        <dbReference type="ARBA" id="ARBA00023136"/>
    </source>
</evidence>
<dbReference type="Pfam" id="PF00001">
    <property type="entry name" value="7tm_1"/>
    <property type="match status" value="1"/>
</dbReference>
<dbReference type="SUPFAM" id="SSF81321">
    <property type="entry name" value="Family A G protein-coupled receptor-like"/>
    <property type="match status" value="1"/>
</dbReference>
<accession>R7TMY0</accession>
<evidence type="ECO:0000256" key="1">
    <source>
        <dbReference type="ARBA" id="ARBA00004370"/>
    </source>
</evidence>
<dbReference type="PANTHER" id="PTHR46641:SF25">
    <property type="entry name" value="CNMAMIDE RECEPTOR-RELATED"/>
    <property type="match status" value="1"/>
</dbReference>
<dbReference type="PANTHER" id="PTHR46641">
    <property type="entry name" value="FMRFAMIDE RECEPTOR-RELATED"/>
    <property type="match status" value="1"/>
</dbReference>
<evidence type="ECO:0000256" key="5">
    <source>
        <dbReference type="RuleBase" id="RU000688"/>
    </source>
</evidence>
<feature type="transmembrane region" description="Helical" evidence="6">
    <location>
        <begin position="299"/>
        <end position="318"/>
    </location>
</feature>
<keyword evidence="5" id="KW-0807">Transducer</keyword>
<comment type="similarity">
    <text evidence="5">Belongs to the G-protein coupled receptor 1 family.</text>
</comment>
<reference evidence="9" key="3">
    <citation type="submission" date="2015-06" db="UniProtKB">
        <authorList>
            <consortium name="EnsemblMetazoa"/>
        </authorList>
    </citation>
    <scope>IDENTIFICATION</scope>
</reference>
<dbReference type="AlphaFoldDB" id="R7TMY0"/>
<gene>
    <name evidence="8" type="ORF">CAPTEDRAFT_205369</name>
</gene>
<keyword evidence="5" id="KW-0675">Receptor</keyword>
<organism evidence="8">
    <name type="scientific">Capitella teleta</name>
    <name type="common">Polychaete worm</name>
    <dbReference type="NCBI Taxonomy" id="283909"/>
    <lineage>
        <taxon>Eukaryota</taxon>
        <taxon>Metazoa</taxon>
        <taxon>Spiralia</taxon>
        <taxon>Lophotrochozoa</taxon>
        <taxon>Annelida</taxon>
        <taxon>Polychaeta</taxon>
        <taxon>Sedentaria</taxon>
        <taxon>Scolecida</taxon>
        <taxon>Capitellidae</taxon>
        <taxon>Capitella</taxon>
    </lineage>
</organism>
<dbReference type="CDD" id="cd14978">
    <property type="entry name" value="7tmA_FMRFamide_R-like"/>
    <property type="match status" value="1"/>
</dbReference>
<dbReference type="Gene3D" id="1.20.1070.10">
    <property type="entry name" value="Rhodopsin 7-helix transmembrane proteins"/>
    <property type="match status" value="1"/>
</dbReference>
<keyword evidence="5" id="KW-0297">G-protein coupled receptor</keyword>
<dbReference type="PROSITE" id="PS00237">
    <property type="entry name" value="G_PROTEIN_RECEP_F1_1"/>
    <property type="match status" value="1"/>
</dbReference>
<evidence type="ECO:0000259" key="7">
    <source>
        <dbReference type="PROSITE" id="PS50262"/>
    </source>
</evidence>
<dbReference type="InterPro" id="IPR052954">
    <property type="entry name" value="GPCR-Ligand_Int"/>
</dbReference>
<proteinExistence type="inferred from homology"/>
<sequence length="423" mass="48261">MFVQDYEKELLQFQSYRLHKYLMTYAPPVLLLIGTMGNILSIVILTRQSLRKYATYMYLAVLAVADTLVLYLGLLRLWLGEITGSDIKDRSNISCKMINAIGYTCSDFSGWLIVVVTIERFFAVCRPLKAPSGGEHRQRAYKVVVSLFVVLFLMNSHFFWTVEVKQTTLGTGEEVYHCAGGDQYKTLINDIWPWVDTVVYSFLPFVIILTLNVLIVLQVVKARRDRRSMQTPGSRLPSHRHFVRTNPADSGGKITVMLMSISVTFLLTTLPVSIANIFVKYLSMDSDLSTMLNYQLVRTITVLLMFTNHCINFFLYCATGQKFRKQLLWLLTHSRSTCRTTTVTNKRRFSCYPTLPSETQLQTNTISRNTSRHLLPLSELMTLQSQQQDANHATFTTTNAAISRPNKLSNTQIPLMNPVTVEQ</sequence>
<evidence type="ECO:0000256" key="2">
    <source>
        <dbReference type="ARBA" id="ARBA00022692"/>
    </source>
</evidence>
<feature type="transmembrane region" description="Helical" evidence="6">
    <location>
        <begin position="108"/>
        <end position="128"/>
    </location>
</feature>
<dbReference type="InterPro" id="IPR000276">
    <property type="entry name" value="GPCR_Rhodpsn"/>
</dbReference>
<feature type="transmembrane region" description="Helical" evidence="6">
    <location>
        <begin position="57"/>
        <end position="79"/>
    </location>
</feature>
<feature type="domain" description="G-protein coupled receptors family 1 profile" evidence="7">
    <location>
        <begin position="37"/>
        <end position="316"/>
    </location>
</feature>
<reference evidence="8 10" key="2">
    <citation type="journal article" date="2013" name="Nature">
        <title>Insights into bilaterian evolution from three spiralian genomes.</title>
        <authorList>
            <person name="Simakov O."/>
            <person name="Marletaz F."/>
            <person name="Cho S.J."/>
            <person name="Edsinger-Gonzales E."/>
            <person name="Havlak P."/>
            <person name="Hellsten U."/>
            <person name="Kuo D.H."/>
            <person name="Larsson T."/>
            <person name="Lv J."/>
            <person name="Arendt D."/>
            <person name="Savage R."/>
            <person name="Osoegawa K."/>
            <person name="de Jong P."/>
            <person name="Grimwood J."/>
            <person name="Chapman J.A."/>
            <person name="Shapiro H."/>
            <person name="Aerts A."/>
            <person name="Otillar R.P."/>
            <person name="Terry A.Y."/>
            <person name="Boore J.L."/>
            <person name="Grigoriev I.V."/>
            <person name="Lindberg D.R."/>
            <person name="Seaver E.C."/>
            <person name="Weisblat D.A."/>
            <person name="Putnam N.H."/>
            <person name="Rokhsar D.S."/>
        </authorList>
    </citation>
    <scope>NUCLEOTIDE SEQUENCE</scope>
    <source>
        <strain evidence="8 10">I ESC-2004</strain>
    </source>
</reference>
<dbReference type="OrthoDB" id="9990906at2759"/>
<dbReference type="PRINTS" id="PR00237">
    <property type="entry name" value="GPCRRHODOPSN"/>
</dbReference>
<dbReference type="GO" id="GO:0016020">
    <property type="term" value="C:membrane"/>
    <property type="evidence" value="ECO:0007669"/>
    <property type="project" value="UniProtKB-SubCell"/>
</dbReference>
<dbReference type="InterPro" id="IPR017452">
    <property type="entry name" value="GPCR_Rhodpsn_7TM"/>
</dbReference>
<evidence type="ECO:0000313" key="9">
    <source>
        <dbReference type="EnsemblMetazoa" id="CapteP205369"/>
    </source>
</evidence>
<dbReference type="HOGENOM" id="CLU_009579_24_0_1"/>
<keyword evidence="2 5" id="KW-0812">Transmembrane</keyword>
<dbReference type="EnsemblMetazoa" id="CapteT205369">
    <property type="protein sequence ID" value="CapteP205369"/>
    <property type="gene ID" value="CapteG205369"/>
</dbReference>
<evidence type="ECO:0000313" key="8">
    <source>
        <dbReference type="EMBL" id="ELT94867.1"/>
    </source>
</evidence>
<evidence type="ECO:0000256" key="6">
    <source>
        <dbReference type="SAM" id="Phobius"/>
    </source>
</evidence>
<dbReference type="Proteomes" id="UP000014760">
    <property type="component" value="Unassembled WGS sequence"/>
</dbReference>
<dbReference type="EMBL" id="KB309292">
    <property type="protein sequence ID" value="ELT94867.1"/>
    <property type="molecule type" value="Genomic_DNA"/>
</dbReference>
<feature type="transmembrane region" description="Helical" evidence="6">
    <location>
        <begin position="198"/>
        <end position="220"/>
    </location>
</feature>
<feature type="transmembrane region" description="Helical" evidence="6">
    <location>
        <begin position="254"/>
        <end position="279"/>
    </location>
</feature>
<comment type="subcellular location">
    <subcellularLocation>
        <location evidence="1">Membrane</location>
    </subcellularLocation>
</comment>
<evidence type="ECO:0000313" key="10">
    <source>
        <dbReference type="Proteomes" id="UP000014760"/>
    </source>
</evidence>
<evidence type="ECO:0000256" key="3">
    <source>
        <dbReference type="ARBA" id="ARBA00022989"/>
    </source>
</evidence>
<keyword evidence="10" id="KW-1185">Reference proteome</keyword>
<dbReference type="STRING" id="283909.R7TMY0"/>
<keyword evidence="4 6" id="KW-0472">Membrane</keyword>
<reference evidence="10" key="1">
    <citation type="submission" date="2012-12" db="EMBL/GenBank/DDBJ databases">
        <authorList>
            <person name="Hellsten U."/>
            <person name="Grimwood J."/>
            <person name="Chapman J.A."/>
            <person name="Shapiro H."/>
            <person name="Aerts A."/>
            <person name="Otillar R.P."/>
            <person name="Terry A.Y."/>
            <person name="Boore J.L."/>
            <person name="Simakov O."/>
            <person name="Marletaz F."/>
            <person name="Cho S.-J."/>
            <person name="Edsinger-Gonzales E."/>
            <person name="Havlak P."/>
            <person name="Kuo D.-H."/>
            <person name="Larsson T."/>
            <person name="Lv J."/>
            <person name="Arendt D."/>
            <person name="Savage R."/>
            <person name="Osoegawa K."/>
            <person name="de Jong P."/>
            <person name="Lindberg D.R."/>
            <person name="Seaver E.C."/>
            <person name="Weisblat D.A."/>
            <person name="Putnam N.H."/>
            <person name="Grigoriev I.V."/>
            <person name="Rokhsar D.S."/>
        </authorList>
    </citation>
    <scope>NUCLEOTIDE SEQUENCE</scope>
    <source>
        <strain evidence="10">I ESC-2004</strain>
    </source>
</reference>
<dbReference type="PROSITE" id="PS50262">
    <property type="entry name" value="G_PROTEIN_RECEP_F1_2"/>
    <property type="match status" value="1"/>
</dbReference>
<keyword evidence="3 6" id="KW-1133">Transmembrane helix</keyword>
<name>R7TMY0_CAPTE</name>
<dbReference type="EMBL" id="AMQN01002469">
    <property type="status" value="NOT_ANNOTATED_CDS"/>
    <property type="molecule type" value="Genomic_DNA"/>
</dbReference>